<dbReference type="KEGG" id="sil:SPO0975"/>
<dbReference type="Proteomes" id="UP000001023">
    <property type="component" value="Chromosome"/>
</dbReference>
<reference evidence="1 2" key="2">
    <citation type="journal article" date="2014" name="Stand. Genomic Sci.">
        <title>An updated genome annotation for the model marine bacterium Ruegeria pomeroyi DSS-3.</title>
        <authorList>
            <person name="Rivers A.R."/>
            <person name="Smith C.B."/>
            <person name="Moran M.A."/>
        </authorList>
    </citation>
    <scope>GENOME REANNOTATION</scope>
    <source>
        <strain evidence="2">ATCC 700808 / DSM 15171 / DSS-3</strain>
    </source>
</reference>
<organism evidence="1 2">
    <name type="scientific">Ruegeria pomeroyi (strain ATCC 700808 / DSM 15171 / DSS-3)</name>
    <name type="common">Silicibacter pomeroyi</name>
    <dbReference type="NCBI Taxonomy" id="246200"/>
    <lineage>
        <taxon>Bacteria</taxon>
        <taxon>Pseudomonadati</taxon>
        <taxon>Pseudomonadota</taxon>
        <taxon>Alphaproteobacteria</taxon>
        <taxon>Rhodobacterales</taxon>
        <taxon>Roseobacteraceae</taxon>
        <taxon>Ruegeria</taxon>
    </lineage>
</organism>
<dbReference type="AlphaFoldDB" id="Q5LUS8"/>
<gene>
    <name evidence="1" type="ordered locus">SPO0975</name>
</gene>
<protein>
    <recommendedName>
        <fullName evidence="3">DUF2946 domain-containing protein</fullName>
    </recommendedName>
</protein>
<proteinExistence type="predicted"/>
<evidence type="ECO:0000313" key="1">
    <source>
        <dbReference type="EMBL" id="AAV94279.1"/>
    </source>
</evidence>
<sequence>MEIGPLTDRRPAVAGGLLPLRSGYREQISGRRMMTPLRISLALALSLLVGLTGQGLANSRGMSAAVDQMEICTGTGPVILYVDADGQPTAPPHYCPDFALMLLGALLPDAAVAPTPPQLALPAPDRTQPSLITRTLSAVPARAPPVLL</sequence>
<accession>Q5LUS8</accession>
<dbReference type="HOGENOM" id="CLU_141071_1_0_5"/>
<dbReference type="STRING" id="246200.SPO0975"/>
<dbReference type="PaxDb" id="246200-SPO0975"/>
<evidence type="ECO:0000313" key="2">
    <source>
        <dbReference type="Proteomes" id="UP000001023"/>
    </source>
</evidence>
<dbReference type="EMBL" id="CP000031">
    <property type="protein sequence ID" value="AAV94279.1"/>
    <property type="molecule type" value="Genomic_DNA"/>
</dbReference>
<reference evidence="1 2" key="1">
    <citation type="journal article" date="2004" name="Nature">
        <title>Genome sequence of Silicibacter pomeroyi reveals adaptations to the marine environment.</title>
        <authorList>
            <person name="Moran M.A."/>
            <person name="Buchan A."/>
            <person name="Gonzalez J.M."/>
            <person name="Heidelberg J.F."/>
            <person name="Whitman W.B."/>
            <person name="Kiene R.P."/>
            <person name="Henriksen J.R."/>
            <person name="King G.M."/>
            <person name="Belas R."/>
            <person name="Fuqua C."/>
            <person name="Brinkac L."/>
            <person name="Lewis M."/>
            <person name="Johri S."/>
            <person name="Weaver B."/>
            <person name="Pai G."/>
            <person name="Eisen J.A."/>
            <person name="Rahe E."/>
            <person name="Sheldon W.M."/>
            <person name="Ye W."/>
            <person name="Miller T.R."/>
            <person name="Carlton J."/>
            <person name="Rasko D.A."/>
            <person name="Paulsen I.T."/>
            <person name="Ren Q."/>
            <person name="Daugherty S.C."/>
            <person name="Deboy R.T."/>
            <person name="Dodson R.J."/>
            <person name="Durkin A.S."/>
            <person name="Madupu R."/>
            <person name="Nelson W.C."/>
            <person name="Sullivan S.A."/>
            <person name="Rosovitz M.J."/>
            <person name="Haft D.H."/>
            <person name="Selengut J."/>
            <person name="Ward N."/>
        </authorList>
    </citation>
    <scope>NUCLEOTIDE SEQUENCE [LARGE SCALE GENOMIC DNA]</scope>
    <source>
        <strain evidence="2">ATCC 700808 / DSM 15171 / DSS-3</strain>
    </source>
</reference>
<name>Q5LUS8_RUEPO</name>
<dbReference type="eggNOG" id="ENOG5033C4A">
    <property type="taxonomic scope" value="Bacteria"/>
</dbReference>
<keyword evidence="2" id="KW-1185">Reference proteome</keyword>
<evidence type="ECO:0008006" key="3">
    <source>
        <dbReference type="Google" id="ProtNLM"/>
    </source>
</evidence>